<evidence type="ECO:0000313" key="2">
    <source>
        <dbReference type="EMBL" id="OGZ45495.1"/>
    </source>
</evidence>
<evidence type="ECO:0000313" key="3">
    <source>
        <dbReference type="Proteomes" id="UP000177785"/>
    </source>
</evidence>
<organism evidence="2 3">
    <name type="scientific">Candidatus Ryanbacteria bacterium RIFCSPHIGHO2_01_FULL_48_27</name>
    <dbReference type="NCBI Taxonomy" id="1802115"/>
    <lineage>
        <taxon>Bacteria</taxon>
        <taxon>Candidatus Ryaniibacteriota</taxon>
    </lineage>
</organism>
<dbReference type="Pfam" id="PF13439">
    <property type="entry name" value="Glyco_transf_4"/>
    <property type="match status" value="1"/>
</dbReference>
<name>A0A1G2G5F4_9BACT</name>
<reference evidence="2 3" key="1">
    <citation type="journal article" date="2016" name="Nat. Commun.">
        <title>Thousands of microbial genomes shed light on interconnected biogeochemical processes in an aquifer system.</title>
        <authorList>
            <person name="Anantharaman K."/>
            <person name="Brown C.T."/>
            <person name="Hug L.A."/>
            <person name="Sharon I."/>
            <person name="Castelle C.J."/>
            <person name="Probst A.J."/>
            <person name="Thomas B.C."/>
            <person name="Singh A."/>
            <person name="Wilkins M.J."/>
            <person name="Karaoz U."/>
            <person name="Brodie E.L."/>
            <person name="Williams K.H."/>
            <person name="Hubbard S.S."/>
            <person name="Banfield J.F."/>
        </authorList>
    </citation>
    <scope>NUCLEOTIDE SEQUENCE [LARGE SCALE GENOMIC DNA]</scope>
</reference>
<accession>A0A1G2G5F4</accession>
<dbReference type="PANTHER" id="PTHR12526:SF638">
    <property type="entry name" value="SPORE COAT PROTEIN SA"/>
    <property type="match status" value="1"/>
</dbReference>
<sequence length="381" mass="42423">MSSGQRKKILFVITKSVWGGAQKYVYDIATHLPGDRYEPMVALGGDGPLAQKLKKAGISVYHIRNFQRSINPLKDLFAYAELVRLIWHTRPAIVHANSSKAGGLAGLAVWSCQLLGRAPLRIIFTAHGWAFHESRPRWQIALIKASSKLTSMLADTVITVSDYDRSAALYLKIAPEHKIITIHSGLAATTFLERSEAQKELLGTEKQFLIGTLAEWTPNKGLSFLLKAVPHIIRQEPQAVFCLIGWGEQEAALRHQARMLNIEQYIYFVSGKTEAARYLKAFDIFVLPSLKEGLPYTILEAGAAGLPVIATRVGGIPEIIQDGYNGLLISPASETELARAIVRLTKNNEERQHLAAALQKTIEHKFQFTTFIQETLRVYEL</sequence>
<comment type="caution">
    <text evidence="2">The sequence shown here is derived from an EMBL/GenBank/DDBJ whole genome shotgun (WGS) entry which is preliminary data.</text>
</comment>
<protein>
    <recommendedName>
        <fullName evidence="1">Glycosyltransferase subfamily 4-like N-terminal domain-containing protein</fullName>
    </recommendedName>
</protein>
<dbReference type="Gene3D" id="3.40.50.2000">
    <property type="entry name" value="Glycogen Phosphorylase B"/>
    <property type="match status" value="2"/>
</dbReference>
<dbReference type="Proteomes" id="UP000177785">
    <property type="component" value="Unassembled WGS sequence"/>
</dbReference>
<feature type="domain" description="Glycosyltransferase subfamily 4-like N-terminal" evidence="1">
    <location>
        <begin position="18"/>
        <end position="185"/>
    </location>
</feature>
<dbReference type="STRING" id="1802115.A2756_00555"/>
<dbReference type="Pfam" id="PF13692">
    <property type="entry name" value="Glyco_trans_1_4"/>
    <property type="match status" value="1"/>
</dbReference>
<gene>
    <name evidence="2" type="ORF">A2756_00555</name>
</gene>
<evidence type="ECO:0000259" key="1">
    <source>
        <dbReference type="Pfam" id="PF13439"/>
    </source>
</evidence>
<dbReference type="GO" id="GO:0016757">
    <property type="term" value="F:glycosyltransferase activity"/>
    <property type="evidence" value="ECO:0007669"/>
    <property type="project" value="TreeGrafter"/>
</dbReference>
<dbReference type="EMBL" id="MHNL01000006">
    <property type="protein sequence ID" value="OGZ45495.1"/>
    <property type="molecule type" value="Genomic_DNA"/>
</dbReference>
<dbReference type="CDD" id="cd03808">
    <property type="entry name" value="GT4_CapM-like"/>
    <property type="match status" value="1"/>
</dbReference>
<dbReference type="InterPro" id="IPR028098">
    <property type="entry name" value="Glyco_trans_4-like_N"/>
</dbReference>
<dbReference type="PANTHER" id="PTHR12526">
    <property type="entry name" value="GLYCOSYLTRANSFERASE"/>
    <property type="match status" value="1"/>
</dbReference>
<proteinExistence type="predicted"/>
<dbReference type="AlphaFoldDB" id="A0A1G2G5F4"/>
<dbReference type="SUPFAM" id="SSF53756">
    <property type="entry name" value="UDP-Glycosyltransferase/glycogen phosphorylase"/>
    <property type="match status" value="1"/>
</dbReference>